<feature type="domain" description="HTH tetR-type" evidence="5">
    <location>
        <begin position="15"/>
        <end position="75"/>
    </location>
</feature>
<dbReference type="Proteomes" id="UP000602395">
    <property type="component" value="Unassembled WGS sequence"/>
</dbReference>
<feature type="DNA-binding region" description="H-T-H motif" evidence="4">
    <location>
        <begin position="38"/>
        <end position="57"/>
    </location>
</feature>
<dbReference type="PANTHER" id="PTHR30055:SF230">
    <property type="entry name" value="TRANSCRIPTIONAL REGULATORY PROTEIN (PROBABLY TETR-FAMILY)-RELATED"/>
    <property type="match status" value="1"/>
</dbReference>
<dbReference type="InterPro" id="IPR036271">
    <property type="entry name" value="Tet_transcr_reg_TetR-rel_C_sf"/>
</dbReference>
<keyword evidence="2 4" id="KW-0238">DNA-binding</keyword>
<name>A0ABR7WEE4_9ACTN</name>
<proteinExistence type="predicted"/>
<keyword evidence="7" id="KW-1185">Reference proteome</keyword>
<evidence type="ECO:0000256" key="1">
    <source>
        <dbReference type="ARBA" id="ARBA00023015"/>
    </source>
</evidence>
<dbReference type="Gene3D" id="1.10.357.10">
    <property type="entry name" value="Tetracycline Repressor, domain 2"/>
    <property type="match status" value="1"/>
</dbReference>
<reference evidence="6 7" key="1">
    <citation type="submission" date="2020-09" db="EMBL/GenBank/DDBJ databases">
        <title>Novel species in genus Gordonia.</title>
        <authorList>
            <person name="Zhang G."/>
        </authorList>
    </citation>
    <scope>NUCLEOTIDE SEQUENCE [LARGE SCALE GENOMIC DNA]</scope>
    <source>
        <strain evidence="6 7">ON-33</strain>
    </source>
</reference>
<dbReference type="PRINTS" id="PR00455">
    <property type="entry name" value="HTHTETR"/>
</dbReference>
<dbReference type="Pfam" id="PF16859">
    <property type="entry name" value="TetR_C_11"/>
    <property type="match status" value="1"/>
</dbReference>
<dbReference type="InterPro" id="IPR011075">
    <property type="entry name" value="TetR_C"/>
</dbReference>
<evidence type="ECO:0000256" key="4">
    <source>
        <dbReference type="PROSITE-ProRule" id="PRU00335"/>
    </source>
</evidence>
<dbReference type="InterPro" id="IPR050109">
    <property type="entry name" value="HTH-type_TetR-like_transc_reg"/>
</dbReference>
<dbReference type="PROSITE" id="PS50977">
    <property type="entry name" value="HTH_TETR_2"/>
    <property type="match status" value="1"/>
</dbReference>
<dbReference type="InterPro" id="IPR009057">
    <property type="entry name" value="Homeodomain-like_sf"/>
</dbReference>
<evidence type="ECO:0000259" key="5">
    <source>
        <dbReference type="PROSITE" id="PS50977"/>
    </source>
</evidence>
<dbReference type="PANTHER" id="PTHR30055">
    <property type="entry name" value="HTH-TYPE TRANSCRIPTIONAL REGULATOR RUTR"/>
    <property type="match status" value="1"/>
</dbReference>
<keyword evidence="3" id="KW-0804">Transcription</keyword>
<gene>
    <name evidence="6" type="ORF">IDF66_16330</name>
</gene>
<keyword evidence="1" id="KW-0805">Transcription regulation</keyword>
<dbReference type="Pfam" id="PF00440">
    <property type="entry name" value="TetR_N"/>
    <property type="match status" value="1"/>
</dbReference>
<dbReference type="SUPFAM" id="SSF48498">
    <property type="entry name" value="Tetracyclin repressor-like, C-terminal domain"/>
    <property type="match status" value="1"/>
</dbReference>
<dbReference type="EMBL" id="JACWMS010000003">
    <property type="protein sequence ID" value="MBD1321155.1"/>
    <property type="molecule type" value="Genomic_DNA"/>
</dbReference>
<accession>A0ABR7WEE4</accession>
<evidence type="ECO:0000313" key="6">
    <source>
        <dbReference type="EMBL" id="MBD1321155.1"/>
    </source>
</evidence>
<dbReference type="SUPFAM" id="SSF46689">
    <property type="entry name" value="Homeodomain-like"/>
    <property type="match status" value="1"/>
</dbReference>
<organism evidence="6 7">
    <name type="scientific">Gordonia hankookensis</name>
    <dbReference type="NCBI Taxonomy" id="589403"/>
    <lineage>
        <taxon>Bacteria</taxon>
        <taxon>Bacillati</taxon>
        <taxon>Actinomycetota</taxon>
        <taxon>Actinomycetes</taxon>
        <taxon>Mycobacteriales</taxon>
        <taxon>Gordoniaceae</taxon>
        <taxon>Gordonia</taxon>
    </lineage>
</organism>
<sequence length="212" mass="22966">MTAEQRTVAGRPRDPEKDVAVLDAARALLREGGYQAANIAAIARRAGVGTPTVYRRWARRETLIEDAVFGARDISLPTPTDDLHADLRAWVRLFLAHLADPATRAAIPGLLVAYQQDEDLYGTLLTRVERSVRSHVADAVTAVIPPGSATLRAARTDALFDLLVGATLVRALTFGLHDSESFCTQTADALMALAMSEWDPQSSAVVRSRFST</sequence>
<dbReference type="RefSeq" id="WP_190267758.1">
    <property type="nucleotide sequence ID" value="NZ_BAABAD010000005.1"/>
</dbReference>
<protein>
    <submittedName>
        <fullName evidence="6">TetR/AcrR family transcriptional regulator C-terminal ligand-binding domain-containing protein</fullName>
    </submittedName>
</protein>
<dbReference type="InterPro" id="IPR001647">
    <property type="entry name" value="HTH_TetR"/>
</dbReference>
<evidence type="ECO:0000313" key="7">
    <source>
        <dbReference type="Proteomes" id="UP000602395"/>
    </source>
</evidence>
<evidence type="ECO:0000256" key="2">
    <source>
        <dbReference type="ARBA" id="ARBA00023125"/>
    </source>
</evidence>
<evidence type="ECO:0000256" key="3">
    <source>
        <dbReference type="ARBA" id="ARBA00023163"/>
    </source>
</evidence>
<comment type="caution">
    <text evidence="6">The sequence shown here is derived from an EMBL/GenBank/DDBJ whole genome shotgun (WGS) entry which is preliminary data.</text>
</comment>